<dbReference type="AlphaFoldDB" id="A0A9W5W8A6"/>
<proteinExistence type="predicted"/>
<evidence type="ECO:0000313" key="2">
    <source>
        <dbReference type="Proteomes" id="UP000053750"/>
    </source>
</evidence>
<protein>
    <submittedName>
        <fullName evidence="1">Uncharacterized protein</fullName>
    </submittedName>
</protein>
<comment type="caution">
    <text evidence="1">The sequence shown here is derived from an EMBL/GenBank/DDBJ whole genome shotgun (WGS) entry which is preliminary data.</text>
</comment>
<dbReference type="Proteomes" id="UP000053750">
    <property type="component" value="Unassembled WGS sequence"/>
</dbReference>
<reference evidence="1 2" key="1">
    <citation type="submission" date="2014-02" db="EMBL/GenBank/DDBJ databases">
        <title>Genome sequence of Paenibacillus darwinianus reveals adaptive mechanisms for survival in Antarctic soils.</title>
        <authorList>
            <person name="Dsouza M."/>
            <person name="Taylor M.W."/>
            <person name="Turner S.J."/>
            <person name="Aislabie J."/>
        </authorList>
    </citation>
    <scope>NUCLEOTIDE SEQUENCE [LARGE SCALE GENOMIC DNA]</scope>
    <source>
        <strain evidence="1 2">CE1</strain>
    </source>
</reference>
<organism evidence="1 2">
    <name type="scientific">Paenibacillus darwinianus</name>
    <dbReference type="NCBI Taxonomy" id="1380763"/>
    <lineage>
        <taxon>Bacteria</taxon>
        <taxon>Bacillati</taxon>
        <taxon>Bacillota</taxon>
        <taxon>Bacilli</taxon>
        <taxon>Bacillales</taxon>
        <taxon>Paenibacillaceae</taxon>
        <taxon>Paenibacillus</taxon>
    </lineage>
</organism>
<sequence>MNGNKSVSDKARIAKADYLCAKIWLCIAALLAALLVAQAALRFDGVRLILSVTERLEGRPISGDCFCIRP</sequence>
<evidence type="ECO:0000313" key="1">
    <source>
        <dbReference type="EMBL" id="EXX92232.1"/>
    </source>
</evidence>
<dbReference type="EMBL" id="JFHU01000012">
    <property type="protein sequence ID" value="EXX92232.1"/>
    <property type="molecule type" value="Genomic_DNA"/>
</dbReference>
<name>A0A9W5W8A6_9BACL</name>
<keyword evidence="2" id="KW-1185">Reference proteome</keyword>
<gene>
    <name evidence="1" type="ORF">BG53_01520</name>
</gene>
<accession>A0A9W5W8A6</accession>